<dbReference type="PANTHER" id="PTHR22777:SF17">
    <property type="entry name" value="UPF0053 PROTEIN SLL0260"/>
    <property type="match status" value="1"/>
</dbReference>
<dbReference type="InterPro" id="IPR016169">
    <property type="entry name" value="FAD-bd_PCMH_sub2"/>
</dbReference>
<keyword evidence="12" id="KW-1185">Reference proteome</keyword>
<dbReference type="RefSeq" id="WP_116479949.1">
    <property type="nucleotide sequence ID" value="NZ_CP096650.1"/>
</dbReference>
<keyword evidence="5 9" id="KW-1133">Transmembrane helix</keyword>
<dbReference type="GO" id="GO:0005886">
    <property type="term" value="C:plasma membrane"/>
    <property type="evidence" value="ECO:0007669"/>
    <property type="project" value="TreeGrafter"/>
</dbReference>
<evidence type="ECO:0000256" key="2">
    <source>
        <dbReference type="ARBA" id="ARBA00006337"/>
    </source>
</evidence>
<feature type="transmembrane region" description="Helical" evidence="9">
    <location>
        <begin position="124"/>
        <end position="142"/>
    </location>
</feature>
<dbReference type="Pfam" id="PF00571">
    <property type="entry name" value="CBS"/>
    <property type="match status" value="2"/>
</dbReference>
<comment type="similarity">
    <text evidence="2">Belongs to the UPF0053 family.</text>
</comment>
<feature type="transmembrane region" description="Helical" evidence="9">
    <location>
        <begin position="87"/>
        <end position="104"/>
    </location>
</feature>
<evidence type="ECO:0000256" key="9">
    <source>
        <dbReference type="SAM" id="Phobius"/>
    </source>
</evidence>
<dbReference type="EMBL" id="QEKV01000003">
    <property type="protein sequence ID" value="PVY94956.1"/>
    <property type="molecule type" value="Genomic_DNA"/>
</dbReference>
<evidence type="ECO:0000256" key="1">
    <source>
        <dbReference type="ARBA" id="ARBA00004141"/>
    </source>
</evidence>
<dbReference type="Pfam" id="PF03471">
    <property type="entry name" value="CorC_HlyC"/>
    <property type="match status" value="1"/>
</dbReference>
<comment type="subcellular location">
    <subcellularLocation>
        <location evidence="1">Membrane</location>
        <topology evidence="1">Multi-pass membrane protein</topology>
    </subcellularLocation>
</comment>
<dbReference type="AlphaFoldDB" id="A0A2U1E4T2"/>
<dbReference type="Proteomes" id="UP000245793">
    <property type="component" value="Unassembled WGS sequence"/>
</dbReference>
<evidence type="ECO:0000256" key="4">
    <source>
        <dbReference type="ARBA" id="ARBA00022737"/>
    </source>
</evidence>
<dbReference type="GO" id="GO:0050660">
    <property type="term" value="F:flavin adenine dinucleotide binding"/>
    <property type="evidence" value="ECO:0007669"/>
    <property type="project" value="InterPro"/>
</dbReference>
<evidence type="ECO:0000313" key="12">
    <source>
        <dbReference type="Proteomes" id="UP000245793"/>
    </source>
</evidence>
<dbReference type="SUPFAM" id="SSF54631">
    <property type="entry name" value="CBS-domain pair"/>
    <property type="match status" value="1"/>
</dbReference>
<dbReference type="FunFam" id="3.10.580.10:FF:000002">
    <property type="entry name" value="Magnesium/cobalt efflux protein CorC"/>
    <property type="match status" value="1"/>
</dbReference>
<reference evidence="11 12" key="1">
    <citation type="submission" date="2018-04" db="EMBL/GenBank/DDBJ databases">
        <title>Genomic Encyclopedia of Type Strains, Phase IV (KMG-IV): sequencing the most valuable type-strain genomes for metagenomic binning, comparative biology and taxonomic classification.</title>
        <authorList>
            <person name="Goeker M."/>
        </authorList>
    </citation>
    <scope>NUCLEOTIDE SEQUENCE [LARGE SCALE GENOMIC DNA]</scope>
    <source>
        <strain evidence="11 12">DSM 20705</strain>
    </source>
</reference>
<evidence type="ECO:0000259" key="10">
    <source>
        <dbReference type="PROSITE" id="PS51371"/>
    </source>
</evidence>
<evidence type="ECO:0000256" key="8">
    <source>
        <dbReference type="PROSITE-ProRule" id="PRU00703"/>
    </source>
</evidence>
<dbReference type="SMART" id="SM00116">
    <property type="entry name" value="CBS"/>
    <property type="match status" value="1"/>
</dbReference>
<dbReference type="InterPro" id="IPR046342">
    <property type="entry name" value="CBS_dom_sf"/>
</dbReference>
<keyword evidence="3 9" id="KW-0812">Transmembrane</keyword>
<keyword evidence="7 9" id="KW-0472">Membrane</keyword>
<evidence type="ECO:0000256" key="7">
    <source>
        <dbReference type="ARBA" id="ARBA00023136"/>
    </source>
</evidence>
<dbReference type="InterPro" id="IPR005170">
    <property type="entry name" value="Transptr-assoc_dom"/>
</dbReference>
<dbReference type="SUPFAM" id="SSF56176">
    <property type="entry name" value="FAD-binding/transporter-associated domain-like"/>
    <property type="match status" value="1"/>
</dbReference>
<keyword evidence="6 8" id="KW-0129">CBS domain</keyword>
<feature type="domain" description="CBS" evidence="10">
    <location>
        <begin position="272"/>
        <end position="329"/>
    </location>
</feature>
<gene>
    <name evidence="11" type="ORF">C7381_103196</name>
</gene>
<accession>A0A2U1E4T2</accession>
<evidence type="ECO:0000313" key="11">
    <source>
        <dbReference type="EMBL" id="PVY94956.1"/>
    </source>
</evidence>
<dbReference type="Pfam" id="PF01595">
    <property type="entry name" value="CNNM"/>
    <property type="match status" value="1"/>
</dbReference>
<organism evidence="11 12">
    <name type="scientific">Ezakiella coagulans</name>
    <dbReference type="NCBI Taxonomy" id="46507"/>
    <lineage>
        <taxon>Bacteria</taxon>
        <taxon>Bacillati</taxon>
        <taxon>Bacillota</taxon>
        <taxon>Tissierellia</taxon>
        <taxon>Ezakiella</taxon>
    </lineage>
</organism>
<evidence type="ECO:0000256" key="5">
    <source>
        <dbReference type="ARBA" id="ARBA00022989"/>
    </source>
</evidence>
<evidence type="ECO:0000256" key="6">
    <source>
        <dbReference type="ARBA" id="ARBA00023122"/>
    </source>
</evidence>
<sequence length="431" mass="50055">MDTDSCIRFVVFFLINIIFSFFIRFIRTSVMCAEFNPGRDEDMDFAERKEDMILSLDLFYNLVKLSFVFVLLILAQTIYKNLDLENSLSVVVVTLIVLVSLLIYDILTVDFPDRFGSIKPDKNVNSLKFVIYLFVLIIMPIYKTEKWLKNTIIEIFKLPDLKPVVTIDQITSMVELGEEQGILNSAEKEMIDGVMGFNSRVAEEIMTPRTEVFMVDINKKPEEYMDELAEYRYSRIPVYDDDIDNIVGVIYLKDIFKVVYKEGIKNLDIKKLIKPAYFVPERKNIHMLFQEMQREQRHLSLLMDEYGGFSGIVTMEDLTEEIMGDIDDEFDNDEPDVYALTTNEAVVQGSTSIKDINDMLGTHFPEDMDYDTISGFIINKLGYIPNTNRISEIEFENANIKILEVEDRRIKKVKITLIDIDPNLDTKKSKE</sequence>
<dbReference type="InterPro" id="IPR036318">
    <property type="entry name" value="FAD-bd_PCMH-like_sf"/>
</dbReference>
<dbReference type="InterPro" id="IPR044751">
    <property type="entry name" value="Ion_transp-like_CBS"/>
</dbReference>
<dbReference type="CDD" id="cd04590">
    <property type="entry name" value="CBS_pair_CorC_HlyC_assoc"/>
    <property type="match status" value="1"/>
</dbReference>
<comment type="caution">
    <text evidence="11">The sequence shown here is derived from an EMBL/GenBank/DDBJ whole genome shotgun (WGS) entry which is preliminary data.</text>
</comment>
<protein>
    <submittedName>
        <fullName evidence="11">Putative hemolysin</fullName>
    </submittedName>
</protein>
<feature type="transmembrane region" description="Helical" evidence="9">
    <location>
        <begin position="58"/>
        <end position="75"/>
    </location>
</feature>
<dbReference type="PROSITE" id="PS51371">
    <property type="entry name" value="CBS"/>
    <property type="match status" value="2"/>
</dbReference>
<dbReference type="InterPro" id="IPR002550">
    <property type="entry name" value="CNNM"/>
</dbReference>
<dbReference type="InterPro" id="IPR000644">
    <property type="entry name" value="CBS_dom"/>
</dbReference>
<feature type="transmembrane region" description="Helical" evidence="9">
    <location>
        <begin position="7"/>
        <end position="26"/>
    </location>
</feature>
<name>A0A2U1E4T2_9FIRM</name>
<evidence type="ECO:0000256" key="3">
    <source>
        <dbReference type="ARBA" id="ARBA00022692"/>
    </source>
</evidence>
<feature type="domain" description="CBS" evidence="10">
    <location>
        <begin position="206"/>
        <end position="269"/>
    </location>
</feature>
<dbReference type="Gene3D" id="3.30.465.10">
    <property type="match status" value="1"/>
</dbReference>
<proteinExistence type="inferred from homology"/>
<dbReference type="Gene3D" id="3.10.580.10">
    <property type="entry name" value="CBS-domain"/>
    <property type="match status" value="1"/>
</dbReference>
<dbReference type="PANTHER" id="PTHR22777">
    <property type="entry name" value="HEMOLYSIN-RELATED"/>
    <property type="match status" value="1"/>
</dbReference>
<keyword evidence="4" id="KW-0677">Repeat</keyword>
<dbReference type="SMART" id="SM01091">
    <property type="entry name" value="CorC_HlyC"/>
    <property type="match status" value="1"/>
</dbReference>